<protein>
    <submittedName>
        <fullName evidence="2">Uncharacterized protein</fullName>
    </submittedName>
</protein>
<name>A0AAD9G307_9STRA</name>
<dbReference type="AlphaFoldDB" id="A0AAD9G307"/>
<dbReference type="EMBL" id="JASMQC010000035">
    <property type="protein sequence ID" value="KAK1931069.1"/>
    <property type="molecule type" value="Genomic_DNA"/>
</dbReference>
<feature type="region of interest" description="Disordered" evidence="1">
    <location>
        <begin position="49"/>
        <end position="76"/>
    </location>
</feature>
<dbReference type="Proteomes" id="UP001259832">
    <property type="component" value="Unassembled WGS sequence"/>
</dbReference>
<organism evidence="2 3">
    <name type="scientific">Phytophthora citrophthora</name>
    <dbReference type="NCBI Taxonomy" id="4793"/>
    <lineage>
        <taxon>Eukaryota</taxon>
        <taxon>Sar</taxon>
        <taxon>Stramenopiles</taxon>
        <taxon>Oomycota</taxon>
        <taxon>Peronosporomycetes</taxon>
        <taxon>Peronosporales</taxon>
        <taxon>Peronosporaceae</taxon>
        <taxon>Phytophthora</taxon>
    </lineage>
</organism>
<gene>
    <name evidence="2" type="ORF">P3T76_013258</name>
</gene>
<sequence length="76" mass="8897">MEHKVGYGKLKSELREQMVVNAGVMNCKHFRKRLRLYVQLKFGRIDDTMTKKQKRTRRISSTPSSARTTTPRTLNS</sequence>
<evidence type="ECO:0000256" key="1">
    <source>
        <dbReference type="SAM" id="MobiDB-lite"/>
    </source>
</evidence>
<accession>A0AAD9G307</accession>
<reference evidence="2" key="1">
    <citation type="submission" date="2023-08" db="EMBL/GenBank/DDBJ databases">
        <title>Reference Genome Resource for the Citrus Pathogen Phytophthora citrophthora.</title>
        <authorList>
            <person name="Moller H."/>
            <person name="Coetzee B."/>
            <person name="Rose L.J."/>
            <person name="Van Niekerk J.M."/>
        </authorList>
    </citation>
    <scope>NUCLEOTIDE SEQUENCE</scope>
    <source>
        <strain evidence="2">STE-U-9442</strain>
    </source>
</reference>
<proteinExistence type="predicted"/>
<keyword evidence="3" id="KW-1185">Reference proteome</keyword>
<evidence type="ECO:0000313" key="2">
    <source>
        <dbReference type="EMBL" id="KAK1931069.1"/>
    </source>
</evidence>
<comment type="caution">
    <text evidence="2">The sequence shown here is derived from an EMBL/GenBank/DDBJ whole genome shotgun (WGS) entry which is preliminary data.</text>
</comment>
<evidence type="ECO:0000313" key="3">
    <source>
        <dbReference type="Proteomes" id="UP001259832"/>
    </source>
</evidence>
<feature type="compositionally biased region" description="Low complexity" evidence="1">
    <location>
        <begin position="59"/>
        <end position="76"/>
    </location>
</feature>